<feature type="domain" description="C3H1-type" evidence="8">
    <location>
        <begin position="224"/>
        <end position="251"/>
    </location>
</feature>
<dbReference type="Pfam" id="PF00642">
    <property type="entry name" value="zf-CCCH"/>
    <property type="match status" value="2"/>
</dbReference>
<evidence type="ECO:0000256" key="3">
    <source>
        <dbReference type="ARBA" id="ARBA00022737"/>
    </source>
</evidence>
<reference evidence="11" key="1">
    <citation type="journal article" date="2020" name="PLoS Negl. Trop. Dis.">
        <title>High-quality nuclear genome for Sarcoptes scabiei-A critical resource for a neglected parasite.</title>
        <authorList>
            <person name="Korhonen P.K."/>
            <person name="Gasser R.B."/>
            <person name="Ma G."/>
            <person name="Wang T."/>
            <person name="Stroehlein A.J."/>
            <person name="Young N.D."/>
            <person name="Ang C.S."/>
            <person name="Fernando D.D."/>
            <person name="Lu H.C."/>
            <person name="Taylor S."/>
            <person name="Reynolds S.L."/>
            <person name="Mofiz E."/>
            <person name="Najaraj S.H."/>
            <person name="Gowda H."/>
            <person name="Madugundu A."/>
            <person name="Renuse S."/>
            <person name="Holt D."/>
            <person name="Pandey A."/>
            <person name="Papenfuss A.T."/>
            <person name="Fischer K."/>
        </authorList>
    </citation>
    <scope>NUCLEOTIDE SEQUENCE [LARGE SCALE GENOMIC DNA]</scope>
</reference>
<dbReference type="Pfam" id="PF22623">
    <property type="entry name" value="zf-CCCH_9"/>
    <property type="match status" value="1"/>
</dbReference>
<evidence type="ECO:0000256" key="2">
    <source>
        <dbReference type="ARBA" id="ARBA00022723"/>
    </source>
</evidence>
<dbReference type="GO" id="GO:0005634">
    <property type="term" value="C:nucleus"/>
    <property type="evidence" value="ECO:0007669"/>
    <property type="project" value="TreeGrafter"/>
</dbReference>
<keyword evidence="2 6" id="KW-0479">Metal-binding</keyword>
<dbReference type="GO" id="GO:0045892">
    <property type="term" value="P:negative regulation of DNA-templated transcription"/>
    <property type="evidence" value="ECO:0007669"/>
    <property type="project" value="InterPro"/>
</dbReference>
<gene>
    <name evidence="9" type="ORF">SSS_4152</name>
</gene>
<evidence type="ECO:0000313" key="11">
    <source>
        <dbReference type="Proteomes" id="UP000070412"/>
    </source>
</evidence>
<evidence type="ECO:0000256" key="1">
    <source>
        <dbReference type="ARBA" id="ARBA00022553"/>
    </source>
</evidence>
<dbReference type="Proteomes" id="UP000070412">
    <property type="component" value="Unassembled WGS sequence"/>
</dbReference>
<dbReference type="InterPro" id="IPR054361">
    <property type="entry name" value="Znf-CCCH_ZC3H4/6/8"/>
</dbReference>
<dbReference type="AlphaFoldDB" id="A0A834RI09"/>
<feature type="compositionally biased region" description="Polar residues" evidence="7">
    <location>
        <begin position="1"/>
        <end position="20"/>
    </location>
</feature>
<keyword evidence="11" id="KW-1185">Reference proteome</keyword>
<organism evidence="9">
    <name type="scientific">Sarcoptes scabiei</name>
    <name type="common">Itch mite</name>
    <name type="synonym">Acarus scabiei</name>
    <dbReference type="NCBI Taxonomy" id="52283"/>
    <lineage>
        <taxon>Eukaryota</taxon>
        <taxon>Metazoa</taxon>
        <taxon>Ecdysozoa</taxon>
        <taxon>Arthropoda</taxon>
        <taxon>Chelicerata</taxon>
        <taxon>Arachnida</taxon>
        <taxon>Acari</taxon>
        <taxon>Acariformes</taxon>
        <taxon>Sarcoptiformes</taxon>
        <taxon>Astigmata</taxon>
        <taxon>Psoroptidia</taxon>
        <taxon>Sarcoptoidea</taxon>
        <taxon>Sarcoptidae</taxon>
        <taxon>Sarcoptinae</taxon>
        <taxon>Sarcoptes</taxon>
    </lineage>
</organism>
<dbReference type="Gene3D" id="4.10.1000.10">
    <property type="entry name" value="Zinc finger, CCCH-type"/>
    <property type="match status" value="1"/>
</dbReference>
<evidence type="ECO:0000256" key="7">
    <source>
        <dbReference type="SAM" id="MobiDB-lite"/>
    </source>
</evidence>
<evidence type="ECO:0000313" key="9">
    <source>
        <dbReference type="EMBL" id="KAF7496237.1"/>
    </source>
</evidence>
<evidence type="ECO:0000259" key="8">
    <source>
        <dbReference type="PROSITE" id="PS50103"/>
    </source>
</evidence>
<dbReference type="GO" id="GO:0003723">
    <property type="term" value="F:RNA binding"/>
    <property type="evidence" value="ECO:0007669"/>
    <property type="project" value="InterPro"/>
</dbReference>
<sequence>MSNHRSTEFGTQNRNGDNLNGSMMSQSGPPMSIANSKNLSFGSTFQYQSPVQMSNSYFPTEFPTSSIDDSDDQFSASLQGYPSNKGKKKIRSRKRKRSDSLDSASTPSSSSKKHSSIVSSSSLNEANSNDMNYHQRDVIDISPHLNDSSFDQIDLSDENEFNFNLIEFDVFMEILGCEISEIALKDWNLAVDKSKLMARISDKNSDIDNVNVPSAKPDAASNSNGFKAPCRFYLEGKCHKGNDCTYSHSVNIPKRKELCKFYLQGFCGKGDDCLFMHSEFPCKFFHTNTKCYAGENCRFSHKPLSDEMREVLRNYLDSGTFPDEVKPYRPINHVNEWNKDDDPDSNDYDFEVLLSKPRRVLLGSPTEKMKTLLRRGNGSRI</sequence>
<proteinExistence type="predicted"/>
<dbReference type="PANTHER" id="PTHR13119:SF12">
    <property type="entry name" value="PROTEIN SUPPRESSOR OF SABLE"/>
    <property type="match status" value="1"/>
</dbReference>
<keyword evidence="3" id="KW-0677">Repeat</keyword>
<dbReference type="OrthoDB" id="411372at2759"/>
<dbReference type="GO" id="GO:0008270">
    <property type="term" value="F:zinc ion binding"/>
    <property type="evidence" value="ECO:0007669"/>
    <property type="project" value="UniProtKB-KW"/>
</dbReference>
<dbReference type="InterPro" id="IPR036855">
    <property type="entry name" value="Znf_CCCH_sf"/>
</dbReference>
<dbReference type="SUPFAM" id="SSF90229">
    <property type="entry name" value="CCCH zinc finger"/>
    <property type="match status" value="3"/>
</dbReference>
<feature type="region of interest" description="Disordered" evidence="7">
    <location>
        <begin position="54"/>
        <end position="129"/>
    </location>
</feature>
<feature type="compositionally biased region" description="Polar residues" evidence="7">
    <location>
        <begin position="54"/>
        <end position="82"/>
    </location>
</feature>
<name>A0A834RI09_SARSC</name>
<feature type="compositionally biased region" description="Low complexity" evidence="7">
    <location>
        <begin position="21"/>
        <end position="32"/>
    </location>
</feature>
<dbReference type="SMART" id="SM00356">
    <property type="entry name" value="ZnF_C3H1"/>
    <property type="match status" value="3"/>
</dbReference>
<dbReference type="PROSITE" id="PS50103">
    <property type="entry name" value="ZF_C3H1"/>
    <property type="match status" value="3"/>
</dbReference>
<dbReference type="InterPro" id="IPR045124">
    <property type="entry name" value="Su(sable)-like"/>
</dbReference>
<dbReference type="InterPro" id="IPR000571">
    <property type="entry name" value="Znf_CCCH"/>
</dbReference>
<evidence type="ECO:0000256" key="6">
    <source>
        <dbReference type="PROSITE-ProRule" id="PRU00723"/>
    </source>
</evidence>
<keyword evidence="4 6" id="KW-0863">Zinc-finger</keyword>
<feature type="compositionally biased region" description="Low complexity" evidence="7">
    <location>
        <begin position="101"/>
        <end position="128"/>
    </location>
</feature>
<protein>
    <submittedName>
        <fullName evidence="9">Zinc finger CCCH domain-containing protein 8</fullName>
    </submittedName>
</protein>
<reference evidence="10" key="3">
    <citation type="submission" date="2022-06" db="UniProtKB">
        <authorList>
            <consortium name="EnsemblMetazoa"/>
        </authorList>
    </citation>
    <scope>IDENTIFICATION</scope>
</reference>
<feature type="zinc finger region" description="C3H1-type" evidence="6">
    <location>
        <begin position="253"/>
        <end position="280"/>
    </location>
</feature>
<feature type="domain" description="C3H1-type" evidence="8">
    <location>
        <begin position="253"/>
        <end position="280"/>
    </location>
</feature>
<feature type="domain" description="C3H1-type" evidence="8">
    <location>
        <begin position="281"/>
        <end position="304"/>
    </location>
</feature>
<accession>A0A834RI09</accession>
<dbReference type="EnsemblMetazoa" id="SSS_4152s_mrna">
    <property type="protein sequence ID" value="KAF7496237.1"/>
    <property type="gene ID" value="SSS_4152"/>
</dbReference>
<keyword evidence="1" id="KW-0597">Phosphoprotein</keyword>
<feature type="region of interest" description="Disordered" evidence="7">
    <location>
        <begin position="1"/>
        <end position="37"/>
    </location>
</feature>
<keyword evidence="5 6" id="KW-0862">Zinc</keyword>
<dbReference type="PANTHER" id="PTHR13119">
    <property type="entry name" value="ZINC FINGER CCCH DOMAIN-CONTAINING PROTEI"/>
    <property type="match status" value="1"/>
</dbReference>
<evidence type="ECO:0000256" key="4">
    <source>
        <dbReference type="ARBA" id="ARBA00022771"/>
    </source>
</evidence>
<evidence type="ECO:0000256" key="5">
    <source>
        <dbReference type="ARBA" id="ARBA00022833"/>
    </source>
</evidence>
<feature type="zinc finger region" description="C3H1-type" evidence="6">
    <location>
        <begin position="224"/>
        <end position="251"/>
    </location>
</feature>
<dbReference type="EMBL" id="WVUK01000015">
    <property type="protein sequence ID" value="KAF7496237.1"/>
    <property type="molecule type" value="Genomic_DNA"/>
</dbReference>
<feature type="compositionally biased region" description="Basic residues" evidence="7">
    <location>
        <begin position="85"/>
        <end position="97"/>
    </location>
</feature>
<dbReference type="Gene3D" id="1.20.120.1350">
    <property type="entry name" value="Pneumovirus matrix protein 2 (M2), zinc-binding domain"/>
    <property type="match status" value="1"/>
</dbReference>
<reference evidence="9" key="2">
    <citation type="submission" date="2020-01" db="EMBL/GenBank/DDBJ databases">
        <authorList>
            <person name="Korhonen P.K.K."/>
            <person name="Guangxu M.G."/>
            <person name="Wang T.W."/>
            <person name="Stroehlein A.J.S."/>
            <person name="Young N.D."/>
            <person name="Ang C.-S.A."/>
            <person name="Fernando D.W.F."/>
            <person name="Lu H.L."/>
            <person name="Taylor S.T."/>
            <person name="Ehtesham M.E.M."/>
            <person name="Najaraj S.H.N."/>
            <person name="Harsha G.H.G."/>
            <person name="Madugundu A.M."/>
            <person name="Renuse S.R."/>
            <person name="Holt D.H."/>
            <person name="Pandey A.P."/>
            <person name="Papenfuss A.P."/>
            <person name="Gasser R.B.G."/>
            <person name="Fischer K.F."/>
        </authorList>
    </citation>
    <scope>NUCLEOTIDE SEQUENCE</scope>
    <source>
        <strain evidence="9">SSS_KF_BRIS2020</strain>
    </source>
</reference>
<evidence type="ECO:0000313" key="10">
    <source>
        <dbReference type="EnsemblMetazoa" id="KAF7496237.1"/>
    </source>
</evidence>
<feature type="zinc finger region" description="C3H1-type" evidence="6">
    <location>
        <begin position="281"/>
        <end position="304"/>
    </location>
</feature>